<proteinExistence type="inferred from homology"/>
<dbReference type="PROSITE" id="PS00297">
    <property type="entry name" value="HSP70_1"/>
    <property type="match status" value="1"/>
</dbReference>
<keyword evidence="3 5" id="KW-0067">ATP-binding</keyword>
<evidence type="ECO:0000256" key="3">
    <source>
        <dbReference type="ARBA" id="ARBA00022840"/>
    </source>
</evidence>
<keyword evidence="4" id="KW-0143">Chaperone</keyword>
<gene>
    <name evidence="6" type="ORF">C2E15_05410</name>
</gene>
<evidence type="ECO:0000256" key="2">
    <source>
        <dbReference type="ARBA" id="ARBA00022741"/>
    </source>
</evidence>
<dbReference type="GO" id="GO:0140662">
    <property type="term" value="F:ATP-dependent protein folding chaperone"/>
    <property type="evidence" value="ECO:0007669"/>
    <property type="project" value="InterPro"/>
</dbReference>
<dbReference type="AlphaFoldDB" id="A0A2L0ID89"/>
<dbReference type="SUPFAM" id="SSF100920">
    <property type="entry name" value="Heat shock protein 70kD (HSP70), peptide-binding domain"/>
    <property type="match status" value="1"/>
</dbReference>
<keyword evidence="7" id="KW-1185">Reference proteome</keyword>
<dbReference type="PANTHER" id="PTHR19375">
    <property type="entry name" value="HEAT SHOCK PROTEIN 70KDA"/>
    <property type="match status" value="1"/>
</dbReference>
<evidence type="ECO:0000256" key="5">
    <source>
        <dbReference type="RuleBase" id="RU003322"/>
    </source>
</evidence>
<evidence type="ECO:0000313" key="7">
    <source>
        <dbReference type="Proteomes" id="UP000238365"/>
    </source>
</evidence>
<dbReference type="InterPro" id="IPR013126">
    <property type="entry name" value="Hsp_70_fam"/>
</dbReference>
<evidence type="ECO:0000313" key="6">
    <source>
        <dbReference type="EMBL" id="AUX92568.1"/>
    </source>
</evidence>
<name>A0A2L0ID89_9GAMM</name>
<evidence type="ECO:0000256" key="1">
    <source>
        <dbReference type="ARBA" id="ARBA00007381"/>
    </source>
</evidence>
<comment type="similarity">
    <text evidence="1 5">Belongs to the heat shock protein 70 family.</text>
</comment>
<reference evidence="6 7" key="1">
    <citation type="submission" date="2018-01" db="EMBL/GenBank/DDBJ databases">
        <title>Complete and assembled Genome of Pantoea gaviniae DSM22758T.</title>
        <authorList>
            <person name="Stevens M.J.A."/>
            <person name="Zurfluh K."/>
            <person name="Stephan R."/>
        </authorList>
    </citation>
    <scope>NUCLEOTIDE SEQUENCE [LARGE SCALE GENOMIC DNA]</scope>
    <source>
        <strain evidence="6 7">DSM 22758</strain>
    </source>
</reference>
<dbReference type="Gene3D" id="3.30.420.40">
    <property type="match status" value="2"/>
</dbReference>
<sequence length="565" mass="62803">MTARQVIGIDLGTTNSAVALWRDGQAQLIANKFGSVLTPSVVGLDDEGNLLTGQPALDRLSTHPHLTQASFKRYMGTEVTLTLGHQTFRAEELSAILLRQLKEDAQSWLGQRIEDAVITVPAYFNDVQRRAVKTAGELAGLNVRRLLNEPTAASLAFGLLENREQKYLTFDLGGGTFDVSVIDMFEGVVEVRASSGDVQLGGDDFNEAICQWMLNQQPDLKAALPAVKPALLEQAGRLKRALSQAPQASVELLWQAQTWRWTLDEEQLGRCCQPLIARLQQPVMQALHDARFSLQDLDHVLLVGGATRMPLVRQAVARLFGRFPRHDLHPDEAVALGAGVQAGMVMKDAAIEDVILTDVMPFSLGVETAKESPGGLESGFFLPLIERNTWLPVSKSKTVSTVADNQTCVLLKIYQGEGRRVKDNVYLGEMNIEVPPRRAGEVALEIRFTYTLDGLLEIECQQLDSPNRSRLVIEKVPGQMTAAQIEQSLQKLNDLKRHPRDRQENRDLLLRGSRLFERLLGEERAWIDNVMSVFEQALDSQDERRIADVRQKVCEALASFDETLL</sequence>
<dbReference type="InterPro" id="IPR018181">
    <property type="entry name" value="Heat_shock_70_CS"/>
</dbReference>
<organism evidence="6 7">
    <name type="scientific">Mixta gaviniae</name>
    <dbReference type="NCBI Taxonomy" id="665914"/>
    <lineage>
        <taxon>Bacteria</taxon>
        <taxon>Pseudomonadati</taxon>
        <taxon>Pseudomonadota</taxon>
        <taxon>Gammaproteobacteria</taxon>
        <taxon>Enterobacterales</taxon>
        <taxon>Erwiniaceae</taxon>
        <taxon>Mixta</taxon>
    </lineage>
</organism>
<dbReference type="FunFam" id="3.30.420.40:FF:000071">
    <property type="entry name" value="Molecular chaperone DnaK"/>
    <property type="match status" value="1"/>
</dbReference>
<dbReference type="Pfam" id="PF00012">
    <property type="entry name" value="HSP70"/>
    <property type="match status" value="1"/>
</dbReference>
<dbReference type="SUPFAM" id="SSF53067">
    <property type="entry name" value="Actin-like ATPase domain"/>
    <property type="match status" value="2"/>
</dbReference>
<dbReference type="RefSeq" id="WP_104956458.1">
    <property type="nucleotide sequence ID" value="NZ_CP026377.1"/>
</dbReference>
<dbReference type="PROSITE" id="PS01036">
    <property type="entry name" value="HSP70_3"/>
    <property type="match status" value="1"/>
</dbReference>
<keyword evidence="2 5" id="KW-0547">Nucleotide-binding</keyword>
<dbReference type="InterPro" id="IPR043129">
    <property type="entry name" value="ATPase_NBD"/>
</dbReference>
<dbReference type="Gene3D" id="3.90.640.10">
    <property type="entry name" value="Actin, Chain A, domain 4"/>
    <property type="match status" value="1"/>
</dbReference>
<accession>A0A2L0ID89</accession>
<evidence type="ECO:0000256" key="4">
    <source>
        <dbReference type="ARBA" id="ARBA00023186"/>
    </source>
</evidence>
<dbReference type="GO" id="GO:0005524">
    <property type="term" value="F:ATP binding"/>
    <property type="evidence" value="ECO:0007669"/>
    <property type="project" value="UniProtKB-KW"/>
</dbReference>
<dbReference type="InterPro" id="IPR029047">
    <property type="entry name" value="HSP70_peptide-bd_sf"/>
</dbReference>
<dbReference type="Proteomes" id="UP000238365">
    <property type="component" value="Chromosome"/>
</dbReference>
<protein>
    <submittedName>
        <fullName evidence="6">Molecular chaperone HscC</fullName>
    </submittedName>
</protein>
<dbReference type="EMBL" id="CP026377">
    <property type="protein sequence ID" value="AUX92568.1"/>
    <property type="molecule type" value="Genomic_DNA"/>
</dbReference>
<dbReference type="PRINTS" id="PR00301">
    <property type="entry name" value="HEATSHOCK70"/>
</dbReference>
<dbReference type="KEGG" id="pgz:C2E15_05410"/>
<dbReference type="Gene3D" id="2.60.34.10">
    <property type="entry name" value="Substrate Binding Domain Of DNAk, Chain A, domain 1"/>
    <property type="match status" value="1"/>
</dbReference>